<evidence type="ECO:0000256" key="1">
    <source>
        <dbReference type="ARBA" id="ARBA00023015"/>
    </source>
</evidence>
<dbReference type="RefSeq" id="WP_089924579.1">
    <property type="nucleotide sequence ID" value="NZ_FOFV01000021.1"/>
</dbReference>
<dbReference type="PANTHER" id="PTHR30146">
    <property type="entry name" value="LACI-RELATED TRANSCRIPTIONAL REPRESSOR"/>
    <property type="match status" value="1"/>
</dbReference>
<dbReference type="GO" id="GO:0003700">
    <property type="term" value="F:DNA-binding transcription factor activity"/>
    <property type="evidence" value="ECO:0007669"/>
    <property type="project" value="TreeGrafter"/>
</dbReference>
<evidence type="ECO:0000256" key="3">
    <source>
        <dbReference type="ARBA" id="ARBA00023163"/>
    </source>
</evidence>
<dbReference type="Pfam" id="PF00356">
    <property type="entry name" value="LacI"/>
    <property type="match status" value="1"/>
</dbReference>
<dbReference type="InterPro" id="IPR028082">
    <property type="entry name" value="Peripla_BP_I"/>
</dbReference>
<proteinExistence type="predicted"/>
<dbReference type="CDD" id="cd01392">
    <property type="entry name" value="HTH_LacI"/>
    <property type="match status" value="1"/>
</dbReference>
<evidence type="ECO:0000313" key="6">
    <source>
        <dbReference type="Proteomes" id="UP000199503"/>
    </source>
</evidence>
<accession>A0A1H9W7V1</accession>
<dbReference type="OrthoDB" id="189006at2"/>
<dbReference type="InterPro" id="IPR046335">
    <property type="entry name" value="LacI/GalR-like_sensor"/>
</dbReference>
<evidence type="ECO:0000313" key="5">
    <source>
        <dbReference type="EMBL" id="SES30020.1"/>
    </source>
</evidence>
<dbReference type="InterPro" id="IPR010982">
    <property type="entry name" value="Lambda_DNA-bd_dom_sf"/>
</dbReference>
<evidence type="ECO:0000259" key="4">
    <source>
        <dbReference type="PROSITE" id="PS50932"/>
    </source>
</evidence>
<dbReference type="Proteomes" id="UP000199503">
    <property type="component" value="Unassembled WGS sequence"/>
</dbReference>
<dbReference type="SUPFAM" id="SSF47413">
    <property type="entry name" value="lambda repressor-like DNA-binding domains"/>
    <property type="match status" value="1"/>
</dbReference>
<feature type="domain" description="HTH lacI-type" evidence="4">
    <location>
        <begin position="3"/>
        <end position="57"/>
    </location>
</feature>
<evidence type="ECO:0000256" key="2">
    <source>
        <dbReference type="ARBA" id="ARBA00023125"/>
    </source>
</evidence>
<keyword evidence="2" id="KW-0238">DNA-binding</keyword>
<sequence length="334" mass="36069">MAATQRDVALRAGVSTRTVSNVVNDYRHISEDVRRRVLAAIDEVGYRPNRAARSLRTGRSGLIALAFPEFDVGYFAELARLVVHEAERRGYTVLVMQTLGERGREAALLQRIDRQLVDGLLFSASACEPEDIENSDTGPLVLLGEHDIPGIDRIAIDNVAAARAATRHLVEQGCRRIAFIGRARDFRSDMAEQRIEGYQLELTAAALPFRQVVEVDGYHRANGFAAVTELLAAKGSGPVDGLLCANDPVALGAMHALNQAGLRVPDDIAVVGFDDIDDSAYGLVPLTSVSPDKRQIAELAVSRLIDRVQGADVPGRLHVAGFELAVRASSARTG</sequence>
<organism evidence="5 6">
    <name type="scientific">Lentzea albida</name>
    <dbReference type="NCBI Taxonomy" id="65499"/>
    <lineage>
        <taxon>Bacteria</taxon>
        <taxon>Bacillati</taxon>
        <taxon>Actinomycetota</taxon>
        <taxon>Actinomycetes</taxon>
        <taxon>Pseudonocardiales</taxon>
        <taxon>Pseudonocardiaceae</taxon>
        <taxon>Lentzea</taxon>
    </lineage>
</organism>
<dbReference type="STRING" id="65499.SAMN04488000_12132"/>
<dbReference type="AlphaFoldDB" id="A0A1H9W7V1"/>
<dbReference type="Gene3D" id="1.10.260.40">
    <property type="entry name" value="lambda repressor-like DNA-binding domains"/>
    <property type="match status" value="1"/>
</dbReference>
<protein>
    <submittedName>
        <fullName evidence="5">Transcriptional regulator, LacI family</fullName>
    </submittedName>
</protein>
<name>A0A1H9W7V1_9PSEU</name>
<dbReference type="PROSITE" id="PS50932">
    <property type="entry name" value="HTH_LACI_2"/>
    <property type="match status" value="1"/>
</dbReference>
<reference evidence="6" key="1">
    <citation type="submission" date="2016-10" db="EMBL/GenBank/DDBJ databases">
        <authorList>
            <person name="Varghese N."/>
            <person name="Submissions S."/>
        </authorList>
    </citation>
    <scope>NUCLEOTIDE SEQUENCE [LARGE SCALE GENOMIC DNA]</scope>
    <source>
        <strain evidence="6">DSM 44437</strain>
    </source>
</reference>
<keyword evidence="6" id="KW-1185">Reference proteome</keyword>
<dbReference type="CDD" id="cd06267">
    <property type="entry name" value="PBP1_LacI_sugar_binding-like"/>
    <property type="match status" value="1"/>
</dbReference>
<keyword evidence="3" id="KW-0804">Transcription</keyword>
<dbReference type="SMART" id="SM00354">
    <property type="entry name" value="HTH_LACI"/>
    <property type="match status" value="1"/>
</dbReference>
<keyword evidence="1" id="KW-0805">Transcription regulation</keyword>
<dbReference type="SUPFAM" id="SSF53822">
    <property type="entry name" value="Periplasmic binding protein-like I"/>
    <property type="match status" value="1"/>
</dbReference>
<dbReference type="InterPro" id="IPR000843">
    <property type="entry name" value="HTH_LacI"/>
</dbReference>
<gene>
    <name evidence="5" type="ORF">SAMN04488000_12132</name>
</gene>
<dbReference type="PANTHER" id="PTHR30146:SF153">
    <property type="entry name" value="LACTOSE OPERON REPRESSOR"/>
    <property type="match status" value="1"/>
</dbReference>
<dbReference type="EMBL" id="FOFV01000021">
    <property type="protein sequence ID" value="SES30020.1"/>
    <property type="molecule type" value="Genomic_DNA"/>
</dbReference>
<dbReference type="GO" id="GO:0000976">
    <property type="term" value="F:transcription cis-regulatory region binding"/>
    <property type="evidence" value="ECO:0007669"/>
    <property type="project" value="TreeGrafter"/>
</dbReference>
<dbReference type="Pfam" id="PF13377">
    <property type="entry name" value="Peripla_BP_3"/>
    <property type="match status" value="1"/>
</dbReference>
<dbReference type="Gene3D" id="3.40.50.2300">
    <property type="match status" value="2"/>
</dbReference>